<dbReference type="Proteomes" id="UP000326759">
    <property type="component" value="Unassembled WGS sequence"/>
</dbReference>
<dbReference type="AlphaFoldDB" id="A0A5N5TNF7"/>
<dbReference type="GO" id="GO:0016020">
    <property type="term" value="C:membrane"/>
    <property type="evidence" value="ECO:0007669"/>
    <property type="project" value="UniProtKB-SubCell"/>
</dbReference>
<proteinExistence type="inferred from homology"/>
<dbReference type="GO" id="GO:0035336">
    <property type="term" value="P:long-chain fatty-acyl-CoA metabolic process"/>
    <property type="evidence" value="ECO:0007669"/>
    <property type="project" value="TreeGrafter"/>
</dbReference>
<evidence type="ECO:0000256" key="5">
    <source>
        <dbReference type="ARBA" id="ARBA00022989"/>
    </source>
</evidence>
<keyword evidence="5" id="KW-1133">Transmembrane helix</keyword>
<dbReference type="InterPro" id="IPR026055">
    <property type="entry name" value="FAR"/>
</dbReference>
<dbReference type="EC" id="1.2.1.84" evidence="8"/>
<dbReference type="FunFam" id="3.40.50.720:FF:000143">
    <property type="entry name" value="Fatty acyl-CoA reductase"/>
    <property type="match status" value="1"/>
</dbReference>
<keyword evidence="4" id="KW-0812">Transmembrane</keyword>
<evidence type="ECO:0000256" key="4">
    <source>
        <dbReference type="ARBA" id="ARBA00022692"/>
    </source>
</evidence>
<dbReference type="PANTHER" id="PTHR11011">
    <property type="entry name" value="MALE STERILITY PROTEIN 2-RELATED"/>
    <property type="match status" value="1"/>
</dbReference>
<dbReference type="InterPro" id="IPR036291">
    <property type="entry name" value="NAD(P)-bd_dom_sf"/>
</dbReference>
<dbReference type="InterPro" id="IPR013120">
    <property type="entry name" value="FAR_NAD-bd"/>
</dbReference>
<evidence type="ECO:0000256" key="7">
    <source>
        <dbReference type="ARBA" id="ARBA00052530"/>
    </source>
</evidence>
<keyword evidence="8" id="KW-0560">Oxidoreductase</keyword>
<keyword evidence="3 8" id="KW-0444">Lipid biosynthesis</keyword>
<evidence type="ECO:0000256" key="1">
    <source>
        <dbReference type="ARBA" id="ARBA00004141"/>
    </source>
</evidence>
<comment type="function">
    <text evidence="8">Catalyzes the reduction of fatty acyl-CoA to fatty alcohols.</text>
</comment>
<dbReference type="GO" id="GO:0005777">
    <property type="term" value="C:peroxisome"/>
    <property type="evidence" value="ECO:0007669"/>
    <property type="project" value="TreeGrafter"/>
</dbReference>
<comment type="catalytic activity">
    <reaction evidence="7 8">
        <text>a long-chain fatty acyl-CoA + 2 NADPH + 2 H(+) = a long-chain primary fatty alcohol + 2 NADP(+) + CoA</text>
        <dbReference type="Rhea" id="RHEA:52716"/>
        <dbReference type="ChEBI" id="CHEBI:15378"/>
        <dbReference type="ChEBI" id="CHEBI:57287"/>
        <dbReference type="ChEBI" id="CHEBI:57783"/>
        <dbReference type="ChEBI" id="CHEBI:58349"/>
        <dbReference type="ChEBI" id="CHEBI:77396"/>
        <dbReference type="ChEBI" id="CHEBI:83139"/>
        <dbReference type="EC" id="1.2.1.84"/>
    </reaction>
</comment>
<evidence type="ECO:0000259" key="9">
    <source>
        <dbReference type="Pfam" id="PF07993"/>
    </source>
</evidence>
<dbReference type="SUPFAM" id="SSF51735">
    <property type="entry name" value="NAD(P)-binding Rossmann-fold domains"/>
    <property type="match status" value="1"/>
</dbReference>
<keyword evidence="8" id="KW-0521">NADP</keyword>
<evidence type="ECO:0000256" key="3">
    <source>
        <dbReference type="ARBA" id="ARBA00022516"/>
    </source>
</evidence>
<evidence type="ECO:0000256" key="2">
    <source>
        <dbReference type="ARBA" id="ARBA00005928"/>
    </source>
</evidence>
<sequence>MSAFNDDIEVGSAISKWFLGKSVFITGGTGFMGKVLIEKLLRTCSVRRIYVLVRPKRGVDAKQRIEDIFNYKLFDRIKATQPEVIQKVVAIKGDVTMEGLGISDEDEARLAEEVSVVFHAAATINFQEPMRVAVNLNILGTKRVVSLAKKMTNLKAFVHVSTAYGNCHLPNIDEKLYAPPMESSKLIQLTEWLDDDMLESLTNKLIHPRPNTYTYTKALAEQVLITDGANLPIVIIRPTIVCGAWREPIPGWVDNMFAFTGLLVGMGKGFLRSLYINE</sequence>
<dbReference type="EMBL" id="SEYY01000256">
    <property type="protein sequence ID" value="KAB7507713.1"/>
    <property type="molecule type" value="Genomic_DNA"/>
</dbReference>
<dbReference type="GO" id="GO:0102965">
    <property type="term" value="F:alcohol-forming long-chain fatty acyl-CoA reductase activity"/>
    <property type="evidence" value="ECO:0007669"/>
    <property type="project" value="UniProtKB-EC"/>
</dbReference>
<protein>
    <recommendedName>
        <fullName evidence="8">Fatty acyl-CoA reductase</fullName>
        <ecNumber evidence="8">1.2.1.84</ecNumber>
    </recommendedName>
</protein>
<dbReference type="OrthoDB" id="429813at2759"/>
<gene>
    <name evidence="10" type="ORF">Anas_01533</name>
</gene>
<evidence type="ECO:0000256" key="6">
    <source>
        <dbReference type="ARBA" id="ARBA00023136"/>
    </source>
</evidence>
<organism evidence="10 11">
    <name type="scientific">Armadillidium nasatum</name>
    <dbReference type="NCBI Taxonomy" id="96803"/>
    <lineage>
        <taxon>Eukaryota</taxon>
        <taxon>Metazoa</taxon>
        <taxon>Ecdysozoa</taxon>
        <taxon>Arthropoda</taxon>
        <taxon>Crustacea</taxon>
        <taxon>Multicrustacea</taxon>
        <taxon>Malacostraca</taxon>
        <taxon>Eumalacostraca</taxon>
        <taxon>Peracarida</taxon>
        <taxon>Isopoda</taxon>
        <taxon>Oniscidea</taxon>
        <taxon>Crinocheta</taxon>
        <taxon>Armadillidiidae</taxon>
        <taxon>Armadillidium</taxon>
    </lineage>
</organism>
<keyword evidence="8" id="KW-0443">Lipid metabolism</keyword>
<name>A0A5N5TNF7_9CRUS</name>
<comment type="caution">
    <text evidence="10">The sequence shown here is derived from an EMBL/GenBank/DDBJ whole genome shotgun (WGS) entry which is preliminary data.</text>
</comment>
<evidence type="ECO:0000256" key="8">
    <source>
        <dbReference type="RuleBase" id="RU363097"/>
    </source>
</evidence>
<comment type="similarity">
    <text evidence="2 8">Belongs to the fatty acyl-CoA reductase family.</text>
</comment>
<dbReference type="CDD" id="cd05236">
    <property type="entry name" value="FAR-N_SDR_e"/>
    <property type="match status" value="1"/>
</dbReference>
<dbReference type="GO" id="GO:0080019">
    <property type="term" value="F:alcohol-forming very long-chain fatty acyl-CoA reductase activity"/>
    <property type="evidence" value="ECO:0007669"/>
    <property type="project" value="InterPro"/>
</dbReference>
<evidence type="ECO:0000313" key="10">
    <source>
        <dbReference type="EMBL" id="KAB7507713.1"/>
    </source>
</evidence>
<reference evidence="10 11" key="1">
    <citation type="journal article" date="2019" name="PLoS Biol.">
        <title>Sex chromosomes control vertical transmission of feminizing Wolbachia symbionts in an isopod.</title>
        <authorList>
            <person name="Becking T."/>
            <person name="Chebbi M.A."/>
            <person name="Giraud I."/>
            <person name="Moumen B."/>
            <person name="Laverre T."/>
            <person name="Caubet Y."/>
            <person name="Peccoud J."/>
            <person name="Gilbert C."/>
            <person name="Cordaux R."/>
        </authorList>
    </citation>
    <scope>NUCLEOTIDE SEQUENCE [LARGE SCALE GENOMIC DNA]</scope>
    <source>
        <strain evidence="10">ANa2</strain>
        <tissue evidence="10">Whole body excluding digestive tract and cuticle</tissue>
    </source>
</reference>
<keyword evidence="6" id="KW-0472">Membrane</keyword>
<comment type="subcellular location">
    <subcellularLocation>
        <location evidence="1">Membrane</location>
        <topology evidence="1">Multi-pass membrane protein</topology>
    </subcellularLocation>
</comment>
<dbReference type="Gene3D" id="3.40.50.720">
    <property type="entry name" value="NAD(P)-binding Rossmann-like Domain"/>
    <property type="match status" value="1"/>
</dbReference>
<feature type="domain" description="Thioester reductase (TE)" evidence="9">
    <location>
        <begin position="25"/>
        <end position="276"/>
    </location>
</feature>
<evidence type="ECO:0000313" key="11">
    <source>
        <dbReference type="Proteomes" id="UP000326759"/>
    </source>
</evidence>
<accession>A0A5N5TNF7</accession>
<keyword evidence="11" id="KW-1185">Reference proteome</keyword>
<dbReference type="Pfam" id="PF07993">
    <property type="entry name" value="NAD_binding_4"/>
    <property type="match status" value="1"/>
</dbReference>
<dbReference type="PANTHER" id="PTHR11011:SF45">
    <property type="entry name" value="FATTY ACYL-COA REDUCTASE CG8306-RELATED"/>
    <property type="match status" value="1"/>
</dbReference>